<accession>A0AAN9J2N0</accession>
<dbReference type="EMBL" id="JAYWIO010000001">
    <property type="protein sequence ID" value="KAK7289764.1"/>
    <property type="molecule type" value="Genomic_DNA"/>
</dbReference>
<evidence type="ECO:0000313" key="3">
    <source>
        <dbReference type="Proteomes" id="UP001372338"/>
    </source>
</evidence>
<protein>
    <submittedName>
        <fullName evidence="2">Uncharacterized protein</fullName>
    </submittedName>
</protein>
<organism evidence="2 3">
    <name type="scientific">Crotalaria pallida</name>
    <name type="common">Smooth rattlebox</name>
    <name type="synonym">Crotalaria striata</name>
    <dbReference type="NCBI Taxonomy" id="3830"/>
    <lineage>
        <taxon>Eukaryota</taxon>
        <taxon>Viridiplantae</taxon>
        <taxon>Streptophyta</taxon>
        <taxon>Embryophyta</taxon>
        <taxon>Tracheophyta</taxon>
        <taxon>Spermatophyta</taxon>
        <taxon>Magnoliopsida</taxon>
        <taxon>eudicotyledons</taxon>
        <taxon>Gunneridae</taxon>
        <taxon>Pentapetalae</taxon>
        <taxon>rosids</taxon>
        <taxon>fabids</taxon>
        <taxon>Fabales</taxon>
        <taxon>Fabaceae</taxon>
        <taxon>Papilionoideae</taxon>
        <taxon>50 kb inversion clade</taxon>
        <taxon>genistoids sensu lato</taxon>
        <taxon>core genistoids</taxon>
        <taxon>Crotalarieae</taxon>
        <taxon>Crotalaria</taxon>
    </lineage>
</organism>
<dbReference type="AlphaFoldDB" id="A0AAN9J2N0"/>
<feature type="region of interest" description="Disordered" evidence="1">
    <location>
        <begin position="40"/>
        <end position="77"/>
    </location>
</feature>
<comment type="caution">
    <text evidence="2">The sequence shown here is derived from an EMBL/GenBank/DDBJ whole genome shotgun (WGS) entry which is preliminary data.</text>
</comment>
<gene>
    <name evidence="2" type="ORF">RIF29_03684</name>
</gene>
<sequence>MTPHLGHDCSRKNPRLRRSIPHRDPIEILPRPSHELVVFPPLDRSLSQEPKTSPVYSPSQSNRDPTAAQSRFGSVSTDGQVIGSMTVLKPPLDGKTNSVAVWIATT</sequence>
<reference evidence="2 3" key="1">
    <citation type="submission" date="2024-01" db="EMBL/GenBank/DDBJ databases">
        <title>The genomes of 5 underutilized Papilionoideae crops provide insights into root nodulation and disease resistanc.</title>
        <authorList>
            <person name="Yuan L."/>
        </authorList>
    </citation>
    <scope>NUCLEOTIDE SEQUENCE [LARGE SCALE GENOMIC DNA]</scope>
    <source>
        <strain evidence="2">ZHUSHIDOU_FW_LH</strain>
        <tissue evidence="2">Leaf</tissue>
    </source>
</reference>
<feature type="compositionally biased region" description="Polar residues" evidence="1">
    <location>
        <begin position="45"/>
        <end position="77"/>
    </location>
</feature>
<proteinExistence type="predicted"/>
<name>A0AAN9J2N0_CROPI</name>
<evidence type="ECO:0000256" key="1">
    <source>
        <dbReference type="SAM" id="MobiDB-lite"/>
    </source>
</evidence>
<keyword evidence="3" id="KW-1185">Reference proteome</keyword>
<dbReference type="Proteomes" id="UP001372338">
    <property type="component" value="Unassembled WGS sequence"/>
</dbReference>
<feature type="compositionally biased region" description="Basic and acidic residues" evidence="1">
    <location>
        <begin position="1"/>
        <end position="11"/>
    </location>
</feature>
<evidence type="ECO:0000313" key="2">
    <source>
        <dbReference type="EMBL" id="KAK7289764.1"/>
    </source>
</evidence>
<feature type="region of interest" description="Disordered" evidence="1">
    <location>
        <begin position="1"/>
        <end position="27"/>
    </location>
</feature>